<evidence type="ECO:0000313" key="13">
    <source>
        <dbReference type="Proteomes" id="UP000245771"/>
    </source>
</evidence>
<reference evidence="12 13" key="1">
    <citation type="journal article" date="2018" name="Mol. Biol. Evol.">
        <title>Broad Genomic Sampling Reveals a Smut Pathogenic Ancestry of the Fungal Clade Ustilaginomycotina.</title>
        <authorList>
            <person name="Kijpornyongpan T."/>
            <person name="Mondo S.J."/>
            <person name="Barry K."/>
            <person name="Sandor L."/>
            <person name="Lee J."/>
            <person name="Lipzen A."/>
            <person name="Pangilinan J."/>
            <person name="LaButti K."/>
            <person name="Hainaut M."/>
            <person name="Henrissat B."/>
            <person name="Grigoriev I.V."/>
            <person name="Spatafora J.W."/>
            <person name="Aime M.C."/>
        </authorList>
    </citation>
    <scope>NUCLEOTIDE SEQUENCE [LARGE SCALE GENOMIC DNA]</scope>
    <source>
        <strain evidence="12 13">MCA 3882</strain>
    </source>
</reference>
<comment type="function">
    <text evidence="9">Component of the general transcription and DNA repair factor IIH (TFIIH) core complex which is involved in general and transcription-coupled nucleotide excision repair (NER) of damaged DNA.</text>
</comment>
<protein>
    <recommendedName>
        <fullName evidence="9">RNA polymerase II transcription factor B subunit 2</fullName>
    </recommendedName>
</protein>
<keyword evidence="8 9" id="KW-0539">Nucleus</keyword>
<accession>A0A316V8N4</accession>
<feature type="domain" description="Transcription factor Tfb2 C-terminal" evidence="11">
    <location>
        <begin position="418"/>
        <end position="484"/>
    </location>
</feature>
<dbReference type="PANTHER" id="PTHR13152">
    <property type="entry name" value="TFIIH, POLYPEPTIDE 4"/>
    <property type="match status" value="1"/>
</dbReference>
<dbReference type="InParanoid" id="A0A316V8N4"/>
<evidence type="ECO:0000256" key="4">
    <source>
        <dbReference type="ARBA" id="ARBA00022763"/>
    </source>
</evidence>
<keyword evidence="13" id="KW-1185">Reference proteome</keyword>
<gene>
    <name evidence="12" type="ORF">FA14DRAFT_168397</name>
</gene>
<comment type="function">
    <text evidence="1">Component of the general transcription and DNA repair factor IIH (TFIIH) core complex, which is involved in general and transcription-coupled nucleotide excision repair (NER) of damaged DNA and, when complexed to TFIIK, in RNA transcription by RNA polymerase II. In NER, TFIIH acts by opening DNA around the lesion to allow the excision of the damaged oligonucleotide and its replacement by a new DNA fragment. In transcription, TFIIH has an essential role in transcription initiation. When the pre-initiation complex (PIC) has been established, TFIIH is required for promoter opening and promoter escape. Phosphorylation of the C-terminal tail (CTD) of the largest subunit of RNA polymerase II by the kinase module TFIIK controls the initiation of transcription.</text>
</comment>
<dbReference type="AlphaFoldDB" id="A0A316V8N4"/>
<proteinExistence type="inferred from homology"/>
<evidence type="ECO:0000256" key="5">
    <source>
        <dbReference type="ARBA" id="ARBA00023015"/>
    </source>
</evidence>
<comment type="similarity">
    <text evidence="3 9">Belongs to the TFB2 family.</text>
</comment>
<dbReference type="OrthoDB" id="413460at2759"/>
<dbReference type="GO" id="GO:0000439">
    <property type="term" value="C:transcription factor TFIIH core complex"/>
    <property type="evidence" value="ECO:0007669"/>
    <property type="project" value="InterPro"/>
</dbReference>
<evidence type="ECO:0000256" key="1">
    <source>
        <dbReference type="ARBA" id="ARBA00002817"/>
    </source>
</evidence>
<dbReference type="InterPro" id="IPR040662">
    <property type="entry name" value="Tfb2_C"/>
</dbReference>
<dbReference type="Proteomes" id="UP000245771">
    <property type="component" value="Unassembled WGS sequence"/>
</dbReference>
<dbReference type="FunCoup" id="A0A316V8N4">
    <property type="interactions" value="221"/>
</dbReference>
<sequence>MAVDTLESTRSRPGSAGDPQGTPTILSHLLTLPSQTLIRLFSYPSNALAIFRLLPPIARHLIFTLLFLPDPPHLATSDWIGKRGRKGLLASKDVLSRLGIIREQNDNVYLNVKWTESLRRALIGGGDHQSFGVPSHTPAEQRLTPAQLDEFALRNWESILLYMVASEDVRTPSRQVLHLLRSAGLMQSASTMGEGRARSQSSNDRLNDLLITSKGFQFLLDDVSAQLWMLLHSYLITLSESASSEEANTTSDIVEHLTFLFTLGSATLGQDYEISSLTESQQEMLDFFSDLGLIFRRRQSSTTFYPTRLITTLTNAGQLPLLGSSNTDGDDEKGFVILETNYKIYAYTNNPLRINILSQFVQTRARFPNLVTGIITRDSVKRALDKGISAEQIIMYLTHHAHPQMFKNNPLLPVTVTDQIRLWERETNRVQPEEGGMLSGFISGADFALVREYAEQMGVLMWHDADLRKMFVTSNGIQPIRDFIERRVAAER</sequence>
<dbReference type="GeneID" id="37021922"/>
<feature type="compositionally biased region" description="Polar residues" evidence="10">
    <location>
        <begin position="1"/>
        <end position="12"/>
    </location>
</feature>
<keyword evidence="7 9" id="KW-0234">DNA repair</keyword>
<dbReference type="Pfam" id="PF18307">
    <property type="entry name" value="Tfb2_C"/>
    <property type="match status" value="1"/>
</dbReference>
<dbReference type="NCBIfam" id="TIGR00625">
    <property type="entry name" value="tfb2"/>
    <property type="match status" value="1"/>
</dbReference>
<evidence type="ECO:0000256" key="8">
    <source>
        <dbReference type="ARBA" id="ARBA00023242"/>
    </source>
</evidence>
<dbReference type="GO" id="GO:0001671">
    <property type="term" value="F:ATPase activator activity"/>
    <property type="evidence" value="ECO:0007669"/>
    <property type="project" value="InterPro"/>
</dbReference>
<dbReference type="STRING" id="1280837.A0A316V8N4"/>
<name>A0A316V8N4_9BASI</name>
<evidence type="ECO:0000313" key="12">
    <source>
        <dbReference type="EMBL" id="PWN33959.1"/>
    </source>
</evidence>
<evidence type="ECO:0000256" key="10">
    <source>
        <dbReference type="SAM" id="MobiDB-lite"/>
    </source>
</evidence>
<organism evidence="12 13">
    <name type="scientific">Meira miltonrushii</name>
    <dbReference type="NCBI Taxonomy" id="1280837"/>
    <lineage>
        <taxon>Eukaryota</taxon>
        <taxon>Fungi</taxon>
        <taxon>Dikarya</taxon>
        <taxon>Basidiomycota</taxon>
        <taxon>Ustilaginomycotina</taxon>
        <taxon>Exobasidiomycetes</taxon>
        <taxon>Exobasidiales</taxon>
        <taxon>Brachybasidiaceae</taxon>
        <taxon>Meira</taxon>
    </lineage>
</organism>
<dbReference type="GO" id="GO:0006289">
    <property type="term" value="P:nucleotide-excision repair"/>
    <property type="evidence" value="ECO:0007669"/>
    <property type="project" value="InterPro"/>
</dbReference>
<dbReference type="EMBL" id="KZ819604">
    <property type="protein sequence ID" value="PWN33959.1"/>
    <property type="molecule type" value="Genomic_DNA"/>
</dbReference>
<dbReference type="Gene3D" id="3.30.70.2610">
    <property type="match status" value="1"/>
</dbReference>
<keyword evidence="5 9" id="KW-0805">Transcription regulation</keyword>
<keyword evidence="6 9" id="KW-0804">Transcription</keyword>
<dbReference type="InterPro" id="IPR004598">
    <property type="entry name" value="TFIIH_p52/Tfb2"/>
</dbReference>
<dbReference type="Pfam" id="PF03849">
    <property type="entry name" value="Tfb2"/>
    <property type="match status" value="1"/>
</dbReference>
<dbReference type="GO" id="GO:0003690">
    <property type="term" value="F:double-stranded DNA binding"/>
    <property type="evidence" value="ECO:0007669"/>
    <property type="project" value="TreeGrafter"/>
</dbReference>
<dbReference type="PANTHER" id="PTHR13152:SF0">
    <property type="entry name" value="GENERAL TRANSCRIPTION FACTOR IIH SUBUNIT 4"/>
    <property type="match status" value="1"/>
</dbReference>
<comment type="subcellular location">
    <subcellularLocation>
        <location evidence="2 9">Nucleus</location>
    </subcellularLocation>
</comment>
<evidence type="ECO:0000256" key="6">
    <source>
        <dbReference type="ARBA" id="ARBA00023163"/>
    </source>
</evidence>
<dbReference type="GO" id="GO:0005675">
    <property type="term" value="C:transcription factor TFIIH holo complex"/>
    <property type="evidence" value="ECO:0007669"/>
    <property type="project" value="TreeGrafter"/>
</dbReference>
<evidence type="ECO:0000256" key="9">
    <source>
        <dbReference type="RuleBase" id="RU364024"/>
    </source>
</evidence>
<evidence type="ECO:0000259" key="11">
    <source>
        <dbReference type="Pfam" id="PF18307"/>
    </source>
</evidence>
<evidence type="ECO:0000256" key="3">
    <source>
        <dbReference type="ARBA" id="ARBA00007132"/>
    </source>
</evidence>
<evidence type="ECO:0000256" key="2">
    <source>
        <dbReference type="ARBA" id="ARBA00004123"/>
    </source>
</evidence>
<evidence type="ECO:0000256" key="7">
    <source>
        <dbReference type="ARBA" id="ARBA00023204"/>
    </source>
</evidence>
<keyword evidence="4 9" id="KW-0227">DNA damage</keyword>
<dbReference type="RefSeq" id="XP_025354261.1">
    <property type="nucleotide sequence ID" value="XM_025500141.1"/>
</dbReference>
<feature type="region of interest" description="Disordered" evidence="10">
    <location>
        <begin position="1"/>
        <end position="21"/>
    </location>
</feature>